<dbReference type="InterPro" id="IPR017937">
    <property type="entry name" value="Thioredoxin_CS"/>
</dbReference>
<comment type="similarity">
    <text evidence="1 7">Belongs to the thioredoxin family.</text>
</comment>
<evidence type="ECO:0000256" key="2">
    <source>
        <dbReference type="ARBA" id="ARBA00022448"/>
    </source>
</evidence>
<dbReference type="OrthoDB" id="9790390at2"/>
<reference evidence="11 14" key="2">
    <citation type="submission" date="2014-08" db="EMBL/GenBank/DDBJ databases">
        <title>Porphyromonas gulae strain:COT-052_OH3439 Genome sequencing.</title>
        <authorList>
            <person name="Wallis C."/>
            <person name="Deusch O."/>
            <person name="O'Flynn C."/>
            <person name="Davis I."/>
            <person name="Jospin G."/>
            <person name="Darling A.E."/>
            <person name="Coil D.A."/>
            <person name="Alexiev A."/>
            <person name="Horsfall A."/>
            <person name="Kirkwood N."/>
            <person name="Harris S."/>
            <person name="Eisen J.A."/>
        </authorList>
    </citation>
    <scope>NUCLEOTIDE SEQUENCE [LARGE SCALE GENOMIC DNA]</scope>
    <source>
        <strain evidence="14">COT-052 OH3439</strain>
        <strain evidence="11">COT-052_OH3439</strain>
    </source>
</reference>
<keyword evidence="14" id="KW-1185">Reference proteome</keyword>
<comment type="caution">
    <text evidence="11">The sequence shown here is derived from an EMBL/GenBank/DDBJ whole genome shotgun (WGS) entry which is preliminary data.</text>
</comment>
<evidence type="ECO:0000256" key="8">
    <source>
        <dbReference type="PIRSR" id="PIRSR000077-1"/>
    </source>
</evidence>
<feature type="site" description="Deprotonates C-terminal active site Cys" evidence="8">
    <location>
        <position position="23"/>
    </location>
</feature>
<name>A0A099WU38_9PORP</name>
<dbReference type="Pfam" id="PF00085">
    <property type="entry name" value="Thioredoxin"/>
    <property type="match status" value="1"/>
</dbReference>
<keyword evidence="2" id="KW-0813">Transport</keyword>
<dbReference type="PRINTS" id="PR00421">
    <property type="entry name" value="THIOREDOXIN"/>
</dbReference>
<evidence type="ECO:0000256" key="3">
    <source>
        <dbReference type="ARBA" id="ARBA00022982"/>
    </source>
</evidence>
<evidence type="ECO:0000313" key="14">
    <source>
        <dbReference type="Proteomes" id="UP000030146"/>
    </source>
</evidence>
<sequence length="104" mass="11432">MALQITDATFDGLVAEGKPMVVDFWATWCGPCRMVGPIIDELAAEYEGRAIIGKVDVDANTELPMKYGVRNIPTILFIKNGEVVKKLVGAQSKDVFKKELDALF</sequence>
<evidence type="ECO:0000256" key="6">
    <source>
        <dbReference type="NCBIfam" id="TIGR01068"/>
    </source>
</evidence>
<feature type="disulfide bond" description="Redox-active" evidence="9">
    <location>
        <begin position="29"/>
        <end position="32"/>
    </location>
</feature>
<dbReference type="SMR" id="A0A099WU38"/>
<dbReference type="Proteomes" id="UP000030130">
    <property type="component" value="Unassembled WGS sequence"/>
</dbReference>
<dbReference type="GO" id="GO:0015035">
    <property type="term" value="F:protein-disulfide reductase activity"/>
    <property type="evidence" value="ECO:0007669"/>
    <property type="project" value="UniProtKB-UniRule"/>
</dbReference>
<dbReference type="EMBL" id="JRAI01000022">
    <property type="protein sequence ID" value="KGN86875.1"/>
    <property type="molecule type" value="Genomic_DNA"/>
</dbReference>
<feature type="active site" description="Nucleophile" evidence="8">
    <location>
        <position position="32"/>
    </location>
</feature>
<dbReference type="EMBL" id="JRAK01000122">
    <property type="protein sequence ID" value="KGN85747.1"/>
    <property type="molecule type" value="Genomic_DNA"/>
</dbReference>
<dbReference type="NCBIfam" id="TIGR01068">
    <property type="entry name" value="thioredoxin"/>
    <property type="match status" value="1"/>
</dbReference>
<dbReference type="eggNOG" id="COG3118">
    <property type="taxonomic scope" value="Bacteria"/>
</dbReference>
<dbReference type="SUPFAM" id="SSF52833">
    <property type="entry name" value="Thioredoxin-like"/>
    <property type="match status" value="1"/>
</dbReference>
<evidence type="ECO:0000256" key="9">
    <source>
        <dbReference type="PIRSR" id="PIRSR000077-4"/>
    </source>
</evidence>
<keyword evidence="4 9" id="KW-1015">Disulfide bond</keyword>
<evidence type="ECO:0000256" key="5">
    <source>
        <dbReference type="ARBA" id="ARBA00023284"/>
    </source>
</evidence>
<dbReference type="PANTHER" id="PTHR45663:SF11">
    <property type="entry name" value="GEO12009P1"/>
    <property type="match status" value="1"/>
</dbReference>
<evidence type="ECO:0000313" key="12">
    <source>
        <dbReference type="EMBL" id="KGN86875.1"/>
    </source>
</evidence>
<dbReference type="STRING" id="111105.HR09_08535"/>
<organism evidence="11 14">
    <name type="scientific">Porphyromonas gulae</name>
    <dbReference type="NCBI Taxonomy" id="111105"/>
    <lineage>
        <taxon>Bacteria</taxon>
        <taxon>Pseudomonadati</taxon>
        <taxon>Bacteroidota</taxon>
        <taxon>Bacteroidia</taxon>
        <taxon>Bacteroidales</taxon>
        <taxon>Porphyromonadaceae</taxon>
        <taxon>Porphyromonas</taxon>
    </lineage>
</organism>
<evidence type="ECO:0000256" key="7">
    <source>
        <dbReference type="PIRNR" id="PIRNR000077"/>
    </source>
</evidence>
<evidence type="ECO:0000259" key="10">
    <source>
        <dbReference type="PROSITE" id="PS51352"/>
    </source>
</evidence>
<dbReference type="PROSITE" id="PS51352">
    <property type="entry name" value="THIOREDOXIN_2"/>
    <property type="match status" value="1"/>
</dbReference>
<accession>A0A099WU38</accession>
<dbReference type="Proteomes" id="UP000030146">
    <property type="component" value="Unassembled WGS sequence"/>
</dbReference>
<dbReference type="RefSeq" id="WP_004583434.1">
    <property type="nucleotide sequence ID" value="NZ_CALUCC010000148.1"/>
</dbReference>
<evidence type="ECO:0000313" key="11">
    <source>
        <dbReference type="EMBL" id="KGN85747.1"/>
    </source>
</evidence>
<dbReference type="InterPro" id="IPR036249">
    <property type="entry name" value="Thioredoxin-like_sf"/>
</dbReference>
<feature type="active site" description="Nucleophile" evidence="8">
    <location>
        <position position="29"/>
    </location>
</feature>
<reference evidence="12 13" key="1">
    <citation type="submission" date="2014-08" db="EMBL/GenBank/DDBJ databases">
        <title>Porphyromonas gulae strain:COT-052_OH1451 Genome sequencing.</title>
        <authorList>
            <person name="Wallis C."/>
            <person name="Deusch O."/>
            <person name="O'Flynn C."/>
            <person name="Davis I."/>
            <person name="Jospin G."/>
            <person name="Darling A.E."/>
            <person name="Coil D.A."/>
            <person name="Alexiev A."/>
            <person name="Horsfall A."/>
            <person name="Kirkwood N."/>
            <person name="Harris S."/>
            <person name="Eisen J.A."/>
        </authorList>
    </citation>
    <scope>NUCLEOTIDE SEQUENCE [LARGE SCALE GENOMIC DNA]</scope>
    <source>
        <strain evidence="13">COT-052 OH1451</strain>
        <strain evidence="12">COT-052_OH1451</strain>
    </source>
</reference>
<keyword evidence="5 9" id="KW-0676">Redox-active center</keyword>
<evidence type="ECO:0000256" key="1">
    <source>
        <dbReference type="ARBA" id="ARBA00008987"/>
    </source>
</evidence>
<dbReference type="GeneID" id="29255292"/>
<feature type="domain" description="Thioredoxin" evidence="10">
    <location>
        <begin position="1"/>
        <end position="104"/>
    </location>
</feature>
<gene>
    <name evidence="12" type="ORF">HR08_03065</name>
    <name evidence="11" type="ORF">HR15_09140</name>
</gene>
<feature type="site" description="Contributes to redox potential value" evidence="8">
    <location>
        <position position="31"/>
    </location>
</feature>
<dbReference type="PROSITE" id="PS00194">
    <property type="entry name" value="THIOREDOXIN_1"/>
    <property type="match status" value="1"/>
</dbReference>
<dbReference type="Gene3D" id="3.40.30.10">
    <property type="entry name" value="Glutaredoxin"/>
    <property type="match status" value="1"/>
</dbReference>
<dbReference type="InterPro" id="IPR005746">
    <property type="entry name" value="Thioredoxin"/>
</dbReference>
<proteinExistence type="inferred from homology"/>
<feature type="site" description="Contributes to redox potential value" evidence="8">
    <location>
        <position position="30"/>
    </location>
</feature>
<dbReference type="PANTHER" id="PTHR45663">
    <property type="entry name" value="GEO12009P1"/>
    <property type="match status" value="1"/>
</dbReference>
<dbReference type="GO" id="GO:0005829">
    <property type="term" value="C:cytosol"/>
    <property type="evidence" value="ECO:0007669"/>
    <property type="project" value="TreeGrafter"/>
</dbReference>
<dbReference type="InterPro" id="IPR013766">
    <property type="entry name" value="Thioredoxin_domain"/>
</dbReference>
<dbReference type="GO" id="GO:0045454">
    <property type="term" value="P:cell redox homeostasis"/>
    <property type="evidence" value="ECO:0007669"/>
    <property type="project" value="TreeGrafter"/>
</dbReference>
<protein>
    <recommendedName>
        <fullName evidence="6 7">Thioredoxin</fullName>
    </recommendedName>
</protein>
<evidence type="ECO:0000256" key="4">
    <source>
        <dbReference type="ARBA" id="ARBA00023157"/>
    </source>
</evidence>
<dbReference type="FunFam" id="3.40.30.10:FF:000001">
    <property type="entry name" value="Thioredoxin"/>
    <property type="match status" value="1"/>
</dbReference>
<dbReference type="CDD" id="cd02947">
    <property type="entry name" value="TRX_family"/>
    <property type="match status" value="1"/>
</dbReference>
<dbReference type="PATRIC" id="fig|111105.18.peg.731"/>
<evidence type="ECO:0000313" key="13">
    <source>
        <dbReference type="Proteomes" id="UP000030130"/>
    </source>
</evidence>
<keyword evidence="3" id="KW-0249">Electron transport</keyword>
<dbReference type="PIRSF" id="PIRSF000077">
    <property type="entry name" value="Thioredoxin"/>
    <property type="match status" value="1"/>
</dbReference>
<dbReference type="AlphaFoldDB" id="A0A099WU38"/>